<evidence type="ECO:0000313" key="2">
    <source>
        <dbReference type="Proteomes" id="UP001280121"/>
    </source>
</evidence>
<dbReference type="Proteomes" id="UP001280121">
    <property type="component" value="Unassembled WGS sequence"/>
</dbReference>
<dbReference type="PANTHER" id="PTHR35714">
    <property type="entry name" value="OS02G0715300 PROTEIN"/>
    <property type="match status" value="1"/>
</dbReference>
<organism evidence="1 2">
    <name type="scientific">Dipteronia dyeriana</name>
    <dbReference type="NCBI Taxonomy" id="168575"/>
    <lineage>
        <taxon>Eukaryota</taxon>
        <taxon>Viridiplantae</taxon>
        <taxon>Streptophyta</taxon>
        <taxon>Embryophyta</taxon>
        <taxon>Tracheophyta</taxon>
        <taxon>Spermatophyta</taxon>
        <taxon>Magnoliopsida</taxon>
        <taxon>eudicotyledons</taxon>
        <taxon>Gunneridae</taxon>
        <taxon>Pentapetalae</taxon>
        <taxon>rosids</taxon>
        <taxon>malvids</taxon>
        <taxon>Sapindales</taxon>
        <taxon>Sapindaceae</taxon>
        <taxon>Hippocastanoideae</taxon>
        <taxon>Acereae</taxon>
        <taxon>Dipteronia</taxon>
    </lineage>
</organism>
<dbReference type="PANTHER" id="PTHR35714:SF1">
    <property type="entry name" value="OS02G0715300 PROTEIN"/>
    <property type="match status" value="1"/>
</dbReference>
<gene>
    <name evidence="1" type="ORF">Ddye_004319</name>
</gene>
<comment type="caution">
    <text evidence="1">The sequence shown here is derived from an EMBL/GenBank/DDBJ whole genome shotgun (WGS) entry which is preliminary data.</text>
</comment>
<protein>
    <submittedName>
        <fullName evidence="1">Uncharacterized protein</fullName>
    </submittedName>
</protein>
<sequence>MSSIVQTFQKRTLLPTKQTAAEEEQQPGLRRRLSSLSLRIQPISSQTASWAYQRSRSVSSMGEYAGNSVRKCWDWSWSWVLSKKPNFAQDLEMNEEETIILGCHSKGSWRHVFYKVRSEIRKLMGSNKVGLPQTCKYTSFDYSKNFDDQSSRRFHQA</sequence>
<evidence type="ECO:0000313" key="1">
    <source>
        <dbReference type="EMBL" id="KAK2665745.1"/>
    </source>
</evidence>
<keyword evidence="2" id="KW-1185">Reference proteome</keyword>
<reference evidence="1" key="1">
    <citation type="journal article" date="2023" name="Plant J.">
        <title>Genome sequences and population genomics provide insights into the demographic history, inbreeding, and mutation load of two 'living fossil' tree species of Dipteronia.</title>
        <authorList>
            <person name="Feng Y."/>
            <person name="Comes H.P."/>
            <person name="Chen J."/>
            <person name="Zhu S."/>
            <person name="Lu R."/>
            <person name="Zhang X."/>
            <person name="Li P."/>
            <person name="Qiu J."/>
            <person name="Olsen K.M."/>
            <person name="Qiu Y."/>
        </authorList>
    </citation>
    <scope>NUCLEOTIDE SEQUENCE</scope>
    <source>
        <strain evidence="1">KIB01</strain>
    </source>
</reference>
<dbReference type="EMBL" id="JANJYI010000001">
    <property type="protein sequence ID" value="KAK2665745.1"/>
    <property type="molecule type" value="Genomic_DNA"/>
</dbReference>
<accession>A0AAD9XUF2</accession>
<name>A0AAD9XUF2_9ROSI</name>
<proteinExistence type="predicted"/>
<dbReference type="AlphaFoldDB" id="A0AAD9XUF2"/>